<dbReference type="InterPro" id="IPR018060">
    <property type="entry name" value="HTH_AraC"/>
</dbReference>
<dbReference type="Pfam" id="PF12833">
    <property type="entry name" value="HTH_18"/>
    <property type="match status" value="1"/>
</dbReference>
<feature type="domain" description="HTH araC/xylS-type" evidence="4">
    <location>
        <begin position="177"/>
        <end position="274"/>
    </location>
</feature>
<protein>
    <submittedName>
        <fullName evidence="5">Helix-turn-helix transcriptional regulator</fullName>
    </submittedName>
</protein>
<evidence type="ECO:0000313" key="6">
    <source>
        <dbReference type="Proteomes" id="UP000596929"/>
    </source>
</evidence>
<evidence type="ECO:0000259" key="4">
    <source>
        <dbReference type="PROSITE" id="PS01124"/>
    </source>
</evidence>
<keyword evidence="6" id="KW-1185">Reference proteome</keyword>
<evidence type="ECO:0000256" key="3">
    <source>
        <dbReference type="ARBA" id="ARBA00023163"/>
    </source>
</evidence>
<dbReference type="SMART" id="SM00342">
    <property type="entry name" value="HTH_ARAC"/>
    <property type="match status" value="1"/>
</dbReference>
<dbReference type="InterPro" id="IPR020449">
    <property type="entry name" value="Tscrpt_reg_AraC-type_HTH"/>
</dbReference>
<keyword evidence="2" id="KW-0238">DNA-binding</keyword>
<comment type="caution">
    <text evidence="5">The sequence shown here is derived from an EMBL/GenBank/DDBJ whole genome shotgun (WGS) entry which is preliminary data.</text>
</comment>
<dbReference type="PRINTS" id="PR00032">
    <property type="entry name" value="HTHARAC"/>
</dbReference>
<keyword evidence="3" id="KW-0804">Transcription</keyword>
<proteinExistence type="predicted"/>
<dbReference type="RefSeq" id="WP_032120138.1">
    <property type="nucleotide sequence ID" value="NZ_JACOOO010000013.1"/>
</dbReference>
<evidence type="ECO:0000256" key="2">
    <source>
        <dbReference type="ARBA" id="ARBA00023125"/>
    </source>
</evidence>
<dbReference type="EMBL" id="JACOOO010000013">
    <property type="protein sequence ID" value="MBC5628752.1"/>
    <property type="molecule type" value="Genomic_DNA"/>
</dbReference>
<organism evidence="5 6">
    <name type="scientific">Clostridium hominis</name>
    <dbReference type="NCBI Taxonomy" id="2763036"/>
    <lineage>
        <taxon>Bacteria</taxon>
        <taxon>Bacillati</taxon>
        <taxon>Bacillota</taxon>
        <taxon>Clostridia</taxon>
        <taxon>Eubacteriales</taxon>
        <taxon>Clostridiaceae</taxon>
        <taxon>Clostridium</taxon>
    </lineage>
</organism>
<dbReference type="PROSITE" id="PS01124">
    <property type="entry name" value="HTH_ARAC_FAMILY_2"/>
    <property type="match status" value="1"/>
</dbReference>
<name>A0ABR7DC41_9CLOT</name>
<dbReference type="Proteomes" id="UP000596929">
    <property type="component" value="Unassembled WGS sequence"/>
</dbReference>
<gene>
    <name evidence="5" type="ORF">H8S20_07605</name>
</gene>
<keyword evidence="1" id="KW-0805">Transcription regulation</keyword>
<evidence type="ECO:0000256" key="1">
    <source>
        <dbReference type="ARBA" id="ARBA00023015"/>
    </source>
</evidence>
<accession>A0ABR7DC41</accession>
<dbReference type="InterPro" id="IPR009057">
    <property type="entry name" value="Homeodomain-like_sf"/>
</dbReference>
<dbReference type="PANTHER" id="PTHR43280">
    <property type="entry name" value="ARAC-FAMILY TRANSCRIPTIONAL REGULATOR"/>
    <property type="match status" value="1"/>
</dbReference>
<reference evidence="5 6" key="1">
    <citation type="submission" date="2020-08" db="EMBL/GenBank/DDBJ databases">
        <title>Genome public.</title>
        <authorList>
            <person name="Liu C."/>
            <person name="Sun Q."/>
        </authorList>
    </citation>
    <scope>NUCLEOTIDE SEQUENCE [LARGE SCALE GENOMIC DNA]</scope>
    <source>
        <strain evidence="5 6">NSJ-6</strain>
    </source>
</reference>
<dbReference type="SUPFAM" id="SSF46689">
    <property type="entry name" value="Homeodomain-like"/>
    <property type="match status" value="2"/>
</dbReference>
<evidence type="ECO:0000313" key="5">
    <source>
        <dbReference type="EMBL" id="MBC5628752.1"/>
    </source>
</evidence>
<dbReference type="Gene3D" id="1.10.10.60">
    <property type="entry name" value="Homeodomain-like"/>
    <property type="match status" value="2"/>
</dbReference>
<sequence length="280" mass="33263">MDIINNKVFVQKLTIENRQVFIPRSDFYKIIYIENNKYIMEDNNETFSVEKDDYVVLENDNYLKIKVDNEVNNKGEIILIYIHPEYVRSISSEECNLETCFIEARDSNIRIVRASSEVYMLIKSLTTRLICYEKMEGFGKEEILRATLIILLAITNRGYIESRLNKKRIYDKLDIIDDIFIYINTHMSEEITLDDLAREFFMNKFHLSKIFKDATNMTIHSCILKRKLSYSKELIEKNIPIIEVYSKCGFGGYTHFFRAFKKEFGMTPRQYYHKAVNSKK</sequence>
<dbReference type="PANTHER" id="PTHR43280:SF34">
    <property type="entry name" value="ARAC-FAMILY TRANSCRIPTIONAL REGULATOR"/>
    <property type="match status" value="1"/>
</dbReference>